<dbReference type="InterPro" id="IPR051320">
    <property type="entry name" value="Viral_Replic_Matur_Polypro"/>
</dbReference>
<dbReference type="GO" id="GO:0071897">
    <property type="term" value="P:DNA biosynthetic process"/>
    <property type="evidence" value="ECO:0007669"/>
    <property type="project" value="UniProtKB-ARBA"/>
</dbReference>
<dbReference type="InterPro" id="IPR043502">
    <property type="entry name" value="DNA/RNA_pol_sf"/>
</dbReference>
<dbReference type="InterPro" id="IPR043128">
    <property type="entry name" value="Rev_trsase/Diguanyl_cyclase"/>
</dbReference>
<proteinExistence type="predicted"/>
<dbReference type="SUPFAM" id="SSF56672">
    <property type="entry name" value="DNA/RNA polymerases"/>
    <property type="match status" value="1"/>
</dbReference>
<evidence type="ECO:0000313" key="2">
    <source>
        <dbReference type="EMBL" id="KAK3884487.1"/>
    </source>
</evidence>
<reference evidence="2" key="1">
    <citation type="submission" date="2023-10" db="EMBL/GenBank/DDBJ databases">
        <title>Genome assemblies of two species of porcelain crab, Petrolisthes cinctipes and Petrolisthes manimaculis (Anomura: Porcellanidae).</title>
        <authorList>
            <person name="Angst P."/>
        </authorList>
    </citation>
    <scope>NUCLEOTIDE SEQUENCE</scope>
    <source>
        <strain evidence="2">PB745_01</strain>
        <tissue evidence="2">Gill</tissue>
    </source>
</reference>
<organism evidence="2 3">
    <name type="scientific">Petrolisthes cinctipes</name>
    <name type="common">Flat porcelain crab</name>
    <dbReference type="NCBI Taxonomy" id="88211"/>
    <lineage>
        <taxon>Eukaryota</taxon>
        <taxon>Metazoa</taxon>
        <taxon>Ecdysozoa</taxon>
        <taxon>Arthropoda</taxon>
        <taxon>Crustacea</taxon>
        <taxon>Multicrustacea</taxon>
        <taxon>Malacostraca</taxon>
        <taxon>Eumalacostraca</taxon>
        <taxon>Eucarida</taxon>
        <taxon>Decapoda</taxon>
        <taxon>Pleocyemata</taxon>
        <taxon>Anomura</taxon>
        <taxon>Galatheoidea</taxon>
        <taxon>Porcellanidae</taxon>
        <taxon>Petrolisthes</taxon>
    </lineage>
</organism>
<dbReference type="PANTHER" id="PTHR33064:SF37">
    <property type="entry name" value="RIBONUCLEASE H"/>
    <property type="match status" value="1"/>
</dbReference>
<feature type="domain" description="Reverse transcriptase/retrotransposon-derived protein RNase H-like" evidence="1">
    <location>
        <begin position="148"/>
        <end position="195"/>
    </location>
</feature>
<accession>A0AAE1G190</accession>
<sequence>MERLLRPERFDCDPAVQHCEESIRDAFISGLRSPSVRQRLLENETLDLTSMFDQARALVSAQKNSESYFMDPSRVVCASYENSERYVIEEGEIRPDPERLKPLRELPVPHDMKSLRRILGLFAYYSRWIYDYSCKIRPLSNTTEFPISEEARKAFCQIKRDIESAAVYAIDESIPFELETDASETATAAVLTQDERPVGGK</sequence>
<dbReference type="EMBL" id="JAWQEG010000881">
    <property type="protein sequence ID" value="KAK3884487.1"/>
    <property type="molecule type" value="Genomic_DNA"/>
</dbReference>
<dbReference type="Pfam" id="PF17919">
    <property type="entry name" value="RT_RNaseH_2"/>
    <property type="match status" value="1"/>
</dbReference>
<keyword evidence="3" id="KW-1185">Reference proteome</keyword>
<dbReference type="Gene3D" id="3.30.70.270">
    <property type="match status" value="1"/>
</dbReference>
<evidence type="ECO:0000259" key="1">
    <source>
        <dbReference type="Pfam" id="PF17919"/>
    </source>
</evidence>
<dbReference type="InterPro" id="IPR041577">
    <property type="entry name" value="RT_RNaseH_2"/>
</dbReference>
<comment type="caution">
    <text evidence="2">The sequence shown here is derived from an EMBL/GenBank/DDBJ whole genome shotgun (WGS) entry which is preliminary data.</text>
</comment>
<dbReference type="Proteomes" id="UP001286313">
    <property type="component" value="Unassembled WGS sequence"/>
</dbReference>
<dbReference type="AlphaFoldDB" id="A0AAE1G190"/>
<evidence type="ECO:0000313" key="3">
    <source>
        <dbReference type="Proteomes" id="UP001286313"/>
    </source>
</evidence>
<gene>
    <name evidence="2" type="ORF">Pcinc_011236</name>
</gene>
<protein>
    <recommendedName>
        <fullName evidence="1">Reverse transcriptase/retrotransposon-derived protein RNase H-like domain-containing protein</fullName>
    </recommendedName>
</protein>
<dbReference type="PANTHER" id="PTHR33064">
    <property type="entry name" value="POL PROTEIN"/>
    <property type="match status" value="1"/>
</dbReference>
<name>A0AAE1G190_PETCI</name>